<dbReference type="InterPro" id="IPR003488">
    <property type="entry name" value="DprA"/>
</dbReference>
<dbReference type="PANTHER" id="PTHR43022">
    <property type="entry name" value="PROTEIN SMF"/>
    <property type="match status" value="1"/>
</dbReference>
<organism evidence="3 4">
    <name type="scientific">Pseudomonas gingeri</name>
    <dbReference type="NCBI Taxonomy" id="117681"/>
    <lineage>
        <taxon>Bacteria</taxon>
        <taxon>Pseudomonadati</taxon>
        <taxon>Pseudomonadota</taxon>
        <taxon>Gammaproteobacteria</taxon>
        <taxon>Pseudomonadales</taxon>
        <taxon>Pseudomonadaceae</taxon>
        <taxon>Pseudomonas</taxon>
    </lineage>
</organism>
<feature type="domain" description="Smf/DprA SLOG" evidence="2">
    <location>
        <begin position="78"/>
        <end position="255"/>
    </location>
</feature>
<dbReference type="SUPFAM" id="SSF102405">
    <property type="entry name" value="MCP/YpsA-like"/>
    <property type="match status" value="1"/>
</dbReference>
<dbReference type="AlphaFoldDB" id="A0A7Y8BLT2"/>
<dbReference type="GO" id="GO:0009294">
    <property type="term" value="P:DNA-mediated transformation"/>
    <property type="evidence" value="ECO:0007669"/>
    <property type="project" value="InterPro"/>
</dbReference>
<dbReference type="Proteomes" id="UP000582981">
    <property type="component" value="Unassembled WGS sequence"/>
</dbReference>
<accession>A0A7Y8BLT2</accession>
<reference evidence="3 4" key="1">
    <citation type="submission" date="2020-04" db="EMBL/GenBank/DDBJ databases">
        <title>Molecular characterization of pseudomonads from Agaricus bisporus reveal novel blotch 2 pathogens in Western Europe.</title>
        <authorList>
            <person name="Taparia T."/>
            <person name="Krijger M."/>
            <person name="Haynes E."/>
            <person name="Elpinstone J.G."/>
            <person name="Noble R."/>
            <person name="Van Der Wolf J."/>
        </authorList>
    </citation>
    <scope>NUCLEOTIDE SEQUENCE [LARGE SCALE GENOMIC DNA]</scope>
    <source>
        <strain evidence="3 4">F1001</strain>
    </source>
</reference>
<name>A0A7Y8BLT2_9PSED</name>
<dbReference type="Pfam" id="PF02481">
    <property type="entry name" value="DNA_processg_A"/>
    <property type="match status" value="1"/>
</dbReference>
<protein>
    <submittedName>
        <fullName evidence="3">DNA-processing protein DprA</fullName>
    </submittedName>
</protein>
<proteinExistence type="inferred from homology"/>
<evidence type="ECO:0000256" key="1">
    <source>
        <dbReference type="ARBA" id="ARBA00006525"/>
    </source>
</evidence>
<dbReference type="Gene3D" id="3.40.50.450">
    <property type="match status" value="1"/>
</dbReference>
<dbReference type="RefSeq" id="WP_177144708.1">
    <property type="nucleotide sequence ID" value="NZ_JACAPU010000020.1"/>
</dbReference>
<dbReference type="PANTHER" id="PTHR43022:SF1">
    <property type="entry name" value="PROTEIN SMF"/>
    <property type="match status" value="1"/>
</dbReference>
<evidence type="ECO:0000259" key="2">
    <source>
        <dbReference type="Pfam" id="PF02481"/>
    </source>
</evidence>
<dbReference type="EMBL" id="JACAPU010000020">
    <property type="protein sequence ID" value="NWB48434.1"/>
    <property type="molecule type" value="Genomic_DNA"/>
</dbReference>
<comment type="caution">
    <text evidence="3">The sequence shown here is derived from an EMBL/GenBank/DDBJ whole genome shotgun (WGS) entry which is preliminary data.</text>
</comment>
<evidence type="ECO:0000313" key="3">
    <source>
        <dbReference type="EMBL" id="NWB48434.1"/>
    </source>
</evidence>
<sequence>MTSDNAYNALILSGLKGVGPSTIEKVLGLSSYPLKTALELCEYAYELRKNSLTVEQFDEARKYADFQVDMASKNDTRVISLLDAEFPKTLMASGVRLAVLYVKGNVGALNIPSVAVIGTREPTPHGEEITKRITDWMVQQGWAIVSGLALGCDSIAHKQAIESGGKTIAVMAHGLQTISPSRNKDLATSILSSDGALVSEFGFDIKPAPTNFVIRDKTQSALSRGVIMIQSDVVGGSLHASRAAIKDLRPLIVPFPTYKDIAHSESKISANLLLASDDAIGKCNLLKCASAGLENLHIIRRKEEYGRMLEILSRGLSQ</sequence>
<comment type="similarity">
    <text evidence="1">Belongs to the DprA/Smf family.</text>
</comment>
<gene>
    <name evidence="3" type="ORF">HX829_18230</name>
</gene>
<dbReference type="InterPro" id="IPR057666">
    <property type="entry name" value="DrpA_SLOG"/>
</dbReference>
<evidence type="ECO:0000313" key="4">
    <source>
        <dbReference type="Proteomes" id="UP000582981"/>
    </source>
</evidence>